<evidence type="ECO:0000313" key="3">
    <source>
        <dbReference type="Proteomes" id="UP000275078"/>
    </source>
</evidence>
<sequence length="908" mass="102781">MDMEEYILSLPTHYNMPRPVELHPILDPYRADSLTRNSSLHLLQQRTHCLKLIVCLDRFIQHQLLSNNIKADITSYSTPAFTQLLADLNVPNRVQWTDNDMNRFSDAEMVRIERAYEEGTAEWVGKWFEMVRGEMRPTSLMGKAYTERLKVWYKKGELARIYGAPKAEAVEDHRHLIQDAIEDSLSLFASVEADDLVQKKVFYLESLRDGVDQFRERKNTRSRLFADLNKEQYHCVTFGGSIPVKEDATAEDQADKYSRPVKIFWETQDGQTKGLKIDHQANMAEFVNHVLGSYSREKVLQLADRDIPALTAKATIFETTFRPEQFGIVEALKKYLLPEATEESGMFDRENHTITLHLSHMEVSLCLSFSPFSPLMSFQIYQVSRNPITRPHNPPENSLGTLLVRLPTRHSGANLSITLPAHIPYYSPTPHNTSLQYTVIPADMPYTISPLLSGTAVFLAYNITFHPTTALPPTVSISSFPLFPIVISLLTARKLLPKGGLVGMHLRYSYGHTGQDIEDGDHLASLLRGSDLALYTILASLGLDPFLTAVVENDHGDHPAPKCSDEHVFVGLEESKDNVYNYNALTGRLQKVPFDITIANTNTYKPDMEPKEHRFPGDTEEQEGNAGGGMDVDGSEIEEDGDGEEEIQEGFPGTVVEAGEWYHNTDGLLKWELESEILLSHTSYLDRTPEAVPRLMAEYASRSIIRADLAWGDNYRYMGTEEQSYERIPRGSRREAARQEEKGWCYVLGDVIGLEAGGCCDGSYMGGLFPWDKGIRRSDIKWVNRPLHQQVQGVYPTLRNPKRDEYGDWCPSNCDVRADDIELEYCHSSVAIVFEVGTHKERCKLLDKFCEERMVEKLGKDTVEKILRDGMGVGKENRKEDLVVGLEGKRKRMRGDLGEGTNGLDKVV</sequence>
<protein>
    <submittedName>
        <fullName evidence="2">Uncharacterized protein</fullName>
    </submittedName>
</protein>
<feature type="compositionally biased region" description="Basic and acidic residues" evidence="1">
    <location>
        <begin position="606"/>
        <end position="617"/>
    </location>
</feature>
<reference evidence="2 3" key="1">
    <citation type="journal article" date="2018" name="Nat. Ecol. Evol.">
        <title>Pezizomycetes genomes reveal the molecular basis of ectomycorrhizal truffle lifestyle.</title>
        <authorList>
            <person name="Murat C."/>
            <person name="Payen T."/>
            <person name="Noel B."/>
            <person name="Kuo A."/>
            <person name="Morin E."/>
            <person name="Chen J."/>
            <person name="Kohler A."/>
            <person name="Krizsan K."/>
            <person name="Balestrini R."/>
            <person name="Da Silva C."/>
            <person name="Montanini B."/>
            <person name="Hainaut M."/>
            <person name="Levati E."/>
            <person name="Barry K.W."/>
            <person name="Belfiori B."/>
            <person name="Cichocki N."/>
            <person name="Clum A."/>
            <person name="Dockter R.B."/>
            <person name="Fauchery L."/>
            <person name="Guy J."/>
            <person name="Iotti M."/>
            <person name="Le Tacon F."/>
            <person name="Lindquist E.A."/>
            <person name="Lipzen A."/>
            <person name="Malagnac F."/>
            <person name="Mello A."/>
            <person name="Molinier V."/>
            <person name="Miyauchi S."/>
            <person name="Poulain J."/>
            <person name="Riccioni C."/>
            <person name="Rubini A."/>
            <person name="Sitrit Y."/>
            <person name="Splivallo R."/>
            <person name="Traeger S."/>
            <person name="Wang M."/>
            <person name="Zifcakova L."/>
            <person name="Wipf D."/>
            <person name="Zambonelli A."/>
            <person name="Paolocci F."/>
            <person name="Nowrousian M."/>
            <person name="Ottonello S."/>
            <person name="Baldrian P."/>
            <person name="Spatafora J.W."/>
            <person name="Henrissat B."/>
            <person name="Nagy L.G."/>
            <person name="Aury J.M."/>
            <person name="Wincker P."/>
            <person name="Grigoriev I.V."/>
            <person name="Bonfante P."/>
            <person name="Martin F.M."/>
        </authorList>
    </citation>
    <scope>NUCLEOTIDE SEQUENCE [LARGE SCALE GENOMIC DNA]</scope>
    <source>
        <strain evidence="2 3">RN42</strain>
    </source>
</reference>
<organism evidence="2 3">
    <name type="scientific">Ascobolus immersus RN42</name>
    <dbReference type="NCBI Taxonomy" id="1160509"/>
    <lineage>
        <taxon>Eukaryota</taxon>
        <taxon>Fungi</taxon>
        <taxon>Dikarya</taxon>
        <taxon>Ascomycota</taxon>
        <taxon>Pezizomycotina</taxon>
        <taxon>Pezizomycetes</taxon>
        <taxon>Pezizales</taxon>
        <taxon>Ascobolaceae</taxon>
        <taxon>Ascobolus</taxon>
    </lineage>
</organism>
<feature type="compositionally biased region" description="Acidic residues" evidence="1">
    <location>
        <begin position="633"/>
        <end position="647"/>
    </location>
</feature>
<evidence type="ECO:0000256" key="1">
    <source>
        <dbReference type="SAM" id="MobiDB-lite"/>
    </source>
</evidence>
<evidence type="ECO:0000313" key="2">
    <source>
        <dbReference type="EMBL" id="RPA85943.1"/>
    </source>
</evidence>
<dbReference type="EMBL" id="ML119651">
    <property type="protein sequence ID" value="RPA85943.1"/>
    <property type="molecule type" value="Genomic_DNA"/>
</dbReference>
<dbReference type="Proteomes" id="UP000275078">
    <property type="component" value="Unassembled WGS sequence"/>
</dbReference>
<accession>A0A3N4IIH9</accession>
<dbReference type="AlphaFoldDB" id="A0A3N4IIH9"/>
<feature type="region of interest" description="Disordered" evidence="1">
    <location>
        <begin position="603"/>
        <end position="647"/>
    </location>
</feature>
<name>A0A3N4IIH9_ASCIM</name>
<gene>
    <name evidence="2" type="ORF">BJ508DRAFT_158059</name>
</gene>
<proteinExistence type="predicted"/>
<dbReference type="OrthoDB" id="27483at2759"/>
<keyword evidence="3" id="KW-1185">Reference proteome</keyword>